<proteinExistence type="inferred from homology"/>
<accession>A0A835XJG8</accession>
<dbReference type="Pfam" id="PF05172">
    <property type="entry name" value="RRM_Nup35"/>
    <property type="match status" value="1"/>
</dbReference>
<gene>
    <name evidence="12" type="ORF">HYH03_016009</name>
</gene>
<name>A0A835XJG8_9CHLO</name>
<evidence type="ECO:0000256" key="10">
    <source>
        <dbReference type="SAM" id="MobiDB-lite"/>
    </source>
</evidence>
<dbReference type="GO" id="GO:0044613">
    <property type="term" value="C:nuclear pore central transport channel"/>
    <property type="evidence" value="ECO:0007669"/>
    <property type="project" value="TreeGrafter"/>
</dbReference>
<dbReference type="FunFam" id="3.30.70.330:FF:000095">
    <property type="entry name" value="Putative Nucleoporin NUP53"/>
    <property type="match status" value="1"/>
</dbReference>
<keyword evidence="13" id="KW-1185">Reference proteome</keyword>
<dbReference type="Proteomes" id="UP000612055">
    <property type="component" value="Unassembled WGS sequence"/>
</dbReference>
<dbReference type="AlphaFoldDB" id="A0A835XJG8"/>
<dbReference type="InterPro" id="IPR035979">
    <property type="entry name" value="RBD_domain_sf"/>
</dbReference>
<evidence type="ECO:0000256" key="9">
    <source>
        <dbReference type="PROSITE-ProRule" id="PRU00804"/>
    </source>
</evidence>
<evidence type="ECO:0000259" key="11">
    <source>
        <dbReference type="PROSITE" id="PS51472"/>
    </source>
</evidence>
<dbReference type="GO" id="GO:0006607">
    <property type="term" value="P:NLS-bearing protein import into nucleus"/>
    <property type="evidence" value="ECO:0007669"/>
    <property type="project" value="TreeGrafter"/>
</dbReference>
<dbReference type="OrthoDB" id="511399at2759"/>
<dbReference type="PANTHER" id="PTHR21527:SF6">
    <property type="entry name" value="NUCLEOPORIN NUP35"/>
    <property type="match status" value="1"/>
</dbReference>
<evidence type="ECO:0000256" key="3">
    <source>
        <dbReference type="ARBA" id="ARBA00022448"/>
    </source>
</evidence>
<feature type="region of interest" description="Disordered" evidence="10">
    <location>
        <begin position="1"/>
        <end position="64"/>
    </location>
</feature>
<comment type="subcellular location">
    <subcellularLocation>
        <location evidence="1">Nucleus</location>
        <location evidence="1">Nuclear pore complex</location>
    </subcellularLocation>
</comment>
<evidence type="ECO:0000256" key="5">
    <source>
        <dbReference type="ARBA" id="ARBA00022927"/>
    </source>
</evidence>
<dbReference type="GO" id="GO:0017056">
    <property type="term" value="F:structural constituent of nuclear pore"/>
    <property type="evidence" value="ECO:0007669"/>
    <property type="project" value="TreeGrafter"/>
</dbReference>
<dbReference type="InterPro" id="IPR007846">
    <property type="entry name" value="RRM_NUP35_dom"/>
</dbReference>
<evidence type="ECO:0000256" key="1">
    <source>
        <dbReference type="ARBA" id="ARBA00004567"/>
    </source>
</evidence>
<keyword evidence="3 9" id="KW-0813">Transport</keyword>
<evidence type="ECO:0000256" key="7">
    <source>
        <dbReference type="ARBA" id="ARBA00023132"/>
    </source>
</evidence>
<dbReference type="SUPFAM" id="SSF54928">
    <property type="entry name" value="RNA-binding domain, RBD"/>
    <property type="match status" value="1"/>
</dbReference>
<dbReference type="Gene3D" id="3.30.70.330">
    <property type="match status" value="1"/>
</dbReference>
<keyword evidence="7 9" id="KW-0906">Nuclear pore complex</keyword>
<comment type="caution">
    <text evidence="12">The sequence shown here is derived from an EMBL/GenBank/DDBJ whole genome shotgun (WGS) entry which is preliminary data.</text>
</comment>
<evidence type="ECO:0000256" key="6">
    <source>
        <dbReference type="ARBA" id="ARBA00023010"/>
    </source>
</evidence>
<dbReference type="GO" id="GO:0006999">
    <property type="term" value="P:nuclear pore organization"/>
    <property type="evidence" value="ECO:0007669"/>
    <property type="project" value="TreeGrafter"/>
</dbReference>
<dbReference type="GO" id="GO:0044615">
    <property type="term" value="C:nuclear pore nuclear basket"/>
    <property type="evidence" value="ECO:0007669"/>
    <property type="project" value="TreeGrafter"/>
</dbReference>
<dbReference type="CDD" id="cd12441">
    <property type="entry name" value="RRM_Nup53_like"/>
    <property type="match status" value="1"/>
</dbReference>
<feature type="domain" description="RRM Nup35-type" evidence="11">
    <location>
        <begin position="68"/>
        <end position="149"/>
    </location>
</feature>
<keyword evidence="8 9" id="KW-0539">Nucleus</keyword>
<keyword evidence="4 9" id="KW-0509">mRNA transport</keyword>
<keyword evidence="6" id="KW-0811">Translocation</keyword>
<dbReference type="InterPro" id="IPR012677">
    <property type="entry name" value="Nucleotide-bd_a/b_plait_sf"/>
</dbReference>
<keyword evidence="5" id="KW-0653">Protein transport</keyword>
<sequence>MVADATPAPPPPIMRLAEDVVMDEPGSAARGATPPGRQTPQQAGLGAGPAPPQQSLQQSLGFEQQQPPYEDVWVTIFGFGQADVPLVLSEFHRCGDIISWGFGEPASNFIHVRFQNKHGAQRALIRNGELLTPSLIVGVKPLDPRHRARVAALAEGAEDPAAAYKPRAVPERPYRVEAASVQVPQQNRNMVTRVFEYVLGL</sequence>
<evidence type="ECO:0000256" key="2">
    <source>
        <dbReference type="ARBA" id="ARBA00009454"/>
    </source>
</evidence>
<dbReference type="GO" id="GO:0003676">
    <property type="term" value="F:nucleic acid binding"/>
    <property type="evidence" value="ECO:0007669"/>
    <property type="project" value="InterPro"/>
</dbReference>
<dbReference type="EMBL" id="JAEHOE010000133">
    <property type="protein sequence ID" value="KAG2485223.1"/>
    <property type="molecule type" value="Genomic_DNA"/>
</dbReference>
<evidence type="ECO:0000313" key="13">
    <source>
        <dbReference type="Proteomes" id="UP000612055"/>
    </source>
</evidence>
<dbReference type="PANTHER" id="PTHR21527">
    <property type="entry name" value="NUCLEOPORIN NUP35"/>
    <property type="match status" value="1"/>
</dbReference>
<evidence type="ECO:0000313" key="12">
    <source>
        <dbReference type="EMBL" id="KAG2485223.1"/>
    </source>
</evidence>
<dbReference type="GO" id="GO:0051028">
    <property type="term" value="P:mRNA transport"/>
    <property type="evidence" value="ECO:0007669"/>
    <property type="project" value="UniProtKB-UniRule"/>
</dbReference>
<reference evidence="12" key="1">
    <citation type="journal article" date="2020" name="bioRxiv">
        <title>Comparative genomics of Chlamydomonas.</title>
        <authorList>
            <person name="Craig R.J."/>
            <person name="Hasan A.R."/>
            <person name="Ness R.W."/>
            <person name="Keightley P.D."/>
        </authorList>
    </citation>
    <scope>NUCLEOTIDE SEQUENCE</scope>
    <source>
        <strain evidence="12">CCAP 11/70</strain>
    </source>
</reference>
<comment type="similarity">
    <text evidence="2">Belongs to the Nup35 family.</text>
</comment>
<protein>
    <recommendedName>
        <fullName evidence="11">RRM Nup35-type domain-containing protein</fullName>
    </recommendedName>
</protein>
<evidence type="ECO:0000256" key="4">
    <source>
        <dbReference type="ARBA" id="ARBA00022816"/>
    </source>
</evidence>
<dbReference type="PROSITE" id="PS51472">
    <property type="entry name" value="RRM_NUP35"/>
    <property type="match status" value="1"/>
</dbReference>
<evidence type="ECO:0000256" key="8">
    <source>
        <dbReference type="ARBA" id="ARBA00023242"/>
    </source>
</evidence>
<organism evidence="12 13">
    <name type="scientific">Edaphochlamys debaryana</name>
    <dbReference type="NCBI Taxonomy" id="47281"/>
    <lineage>
        <taxon>Eukaryota</taxon>
        <taxon>Viridiplantae</taxon>
        <taxon>Chlorophyta</taxon>
        <taxon>core chlorophytes</taxon>
        <taxon>Chlorophyceae</taxon>
        <taxon>CS clade</taxon>
        <taxon>Chlamydomonadales</taxon>
        <taxon>Chlamydomonadales incertae sedis</taxon>
        <taxon>Edaphochlamys</taxon>
    </lineage>
</organism>
<dbReference type="GO" id="GO:0005543">
    <property type="term" value="F:phospholipid binding"/>
    <property type="evidence" value="ECO:0007669"/>
    <property type="project" value="TreeGrafter"/>
</dbReference>